<name>A0AAD7VXH5_9TELE</name>
<comment type="caution">
    <text evidence="1">The sequence shown here is derived from an EMBL/GenBank/DDBJ whole genome shotgun (WGS) entry which is preliminary data.</text>
</comment>
<reference evidence="1" key="1">
    <citation type="journal article" date="2023" name="Science">
        <title>Genome structures resolve the early diversification of teleost fishes.</title>
        <authorList>
            <person name="Parey E."/>
            <person name="Louis A."/>
            <person name="Montfort J."/>
            <person name="Bouchez O."/>
            <person name="Roques C."/>
            <person name="Iampietro C."/>
            <person name="Lluch J."/>
            <person name="Castinel A."/>
            <person name="Donnadieu C."/>
            <person name="Desvignes T."/>
            <person name="Floi Bucao C."/>
            <person name="Jouanno E."/>
            <person name="Wen M."/>
            <person name="Mejri S."/>
            <person name="Dirks R."/>
            <person name="Jansen H."/>
            <person name="Henkel C."/>
            <person name="Chen W.J."/>
            <person name="Zahm M."/>
            <person name="Cabau C."/>
            <person name="Klopp C."/>
            <person name="Thompson A.W."/>
            <person name="Robinson-Rechavi M."/>
            <person name="Braasch I."/>
            <person name="Lecointre G."/>
            <person name="Bobe J."/>
            <person name="Postlethwait J.H."/>
            <person name="Berthelot C."/>
            <person name="Roest Crollius H."/>
            <person name="Guiguen Y."/>
        </authorList>
    </citation>
    <scope>NUCLEOTIDE SEQUENCE</scope>
    <source>
        <strain evidence="1">NC1722</strain>
    </source>
</reference>
<evidence type="ECO:0000313" key="1">
    <source>
        <dbReference type="EMBL" id="KAJ8358284.1"/>
    </source>
</evidence>
<organism evidence="1 2">
    <name type="scientific">Aldrovandia affinis</name>
    <dbReference type="NCBI Taxonomy" id="143900"/>
    <lineage>
        <taxon>Eukaryota</taxon>
        <taxon>Metazoa</taxon>
        <taxon>Chordata</taxon>
        <taxon>Craniata</taxon>
        <taxon>Vertebrata</taxon>
        <taxon>Euteleostomi</taxon>
        <taxon>Actinopterygii</taxon>
        <taxon>Neopterygii</taxon>
        <taxon>Teleostei</taxon>
        <taxon>Notacanthiformes</taxon>
        <taxon>Halosauridae</taxon>
        <taxon>Aldrovandia</taxon>
    </lineage>
</organism>
<keyword evidence="2" id="KW-1185">Reference proteome</keyword>
<dbReference type="EMBL" id="JAINUG010001056">
    <property type="protein sequence ID" value="KAJ8358284.1"/>
    <property type="molecule type" value="Genomic_DNA"/>
</dbReference>
<evidence type="ECO:0000313" key="2">
    <source>
        <dbReference type="Proteomes" id="UP001221898"/>
    </source>
</evidence>
<proteinExistence type="predicted"/>
<accession>A0AAD7VXH5</accession>
<protein>
    <submittedName>
        <fullName evidence="1">Uncharacterized protein</fullName>
    </submittedName>
</protein>
<dbReference type="AlphaFoldDB" id="A0AAD7VXH5"/>
<gene>
    <name evidence="1" type="ORF">AAFF_G00017140</name>
</gene>
<dbReference type="Proteomes" id="UP001221898">
    <property type="component" value="Unassembled WGS sequence"/>
</dbReference>
<sequence>MPSGPYGSVRLGPNVACVAEHAGTCGKALRLPVRAELPYGRPCHRAGLEQTEALEKVVLSSWAAELEGRLCCVSGFCAQRLPAHRTRLVKARWASIKLKQWR</sequence>